<gene>
    <name evidence="1" type="ORF">g.18102</name>
</gene>
<evidence type="ECO:0000313" key="1">
    <source>
        <dbReference type="EMBL" id="JAT86565.1"/>
    </source>
</evidence>
<organism evidence="1">
    <name type="scientific">Pectinophora gossypiella</name>
    <name type="common">Cotton pink bollworm</name>
    <name type="synonym">Depressaria gossypiella</name>
    <dbReference type="NCBI Taxonomy" id="13191"/>
    <lineage>
        <taxon>Eukaryota</taxon>
        <taxon>Metazoa</taxon>
        <taxon>Ecdysozoa</taxon>
        <taxon>Arthropoda</taxon>
        <taxon>Hexapoda</taxon>
        <taxon>Insecta</taxon>
        <taxon>Pterygota</taxon>
        <taxon>Neoptera</taxon>
        <taxon>Endopterygota</taxon>
        <taxon>Lepidoptera</taxon>
        <taxon>Glossata</taxon>
        <taxon>Ditrysia</taxon>
        <taxon>Gelechioidea</taxon>
        <taxon>Gelechiidae</taxon>
        <taxon>Apatetrinae</taxon>
        <taxon>Pectinophora</taxon>
    </lineage>
</organism>
<name>A0A1E1WHU1_PECGO</name>
<dbReference type="OrthoDB" id="5984008at2759"/>
<protein>
    <submittedName>
        <fullName evidence="1">Uncharacterized protein</fullName>
    </submittedName>
</protein>
<dbReference type="EMBL" id="GDQN01004489">
    <property type="protein sequence ID" value="JAT86565.1"/>
    <property type="molecule type" value="Transcribed_RNA"/>
</dbReference>
<accession>A0A1E1WHU1</accession>
<reference evidence="1" key="1">
    <citation type="submission" date="2015-09" db="EMBL/GenBank/DDBJ databases">
        <title>De novo assembly of Pectinophora gossypiella (Pink Bollworm) gut transcriptome.</title>
        <authorList>
            <person name="Tassone E.E."/>
        </authorList>
    </citation>
    <scope>NUCLEOTIDE SEQUENCE</scope>
</reference>
<sequence length="101" mass="10865">HRFVCAPGACATNNITAKMASKTILISVLLLVILHKVTVEATSSTKALFPVGGLFNDETLKYSRQAFETIGIARGSSNSKAYNGRIIYPSVRDSYSVALEV</sequence>
<feature type="non-terminal residue" evidence="1">
    <location>
        <position position="1"/>
    </location>
</feature>
<feature type="non-terminal residue" evidence="1">
    <location>
        <position position="101"/>
    </location>
</feature>
<proteinExistence type="predicted"/>
<dbReference type="AlphaFoldDB" id="A0A1E1WHU1"/>